<dbReference type="SUPFAM" id="SSF159709">
    <property type="entry name" value="PhnH-like"/>
    <property type="match status" value="1"/>
</dbReference>
<organism evidence="1 2">
    <name type="scientific">Paragemmobacter kunshanensis</name>
    <dbReference type="NCBI Taxonomy" id="2583234"/>
    <lineage>
        <taxon>Bacteria</taxon>
        <taxon>Pseudomonadati</taxon>
        <taxon>Pseudomonadota</taxon>
        <taxon>Alphaproteobacteria</taxon>
        <taxon>Rhodobacterales</taxon>
        <taxon>Paracoccaceae</taxon>
        <taxon>Paragemmobacter</taxon>
    </lineage>
</organism>
<accession>A0A6M1U624</accession>
<dbReference type="InterPro" id="IPR038058">
    <property type="entry name" value="PhnH-like_sp"/>
</dbReference>
<dbReference type="GO" id="GO:0016829">
    <property type="term" value="F:lyase activity"/>
    <property type="evidence" value="ECO:0007669"/>
    <property type="project" value="UniProtKB-KW"/>
</dbReference>
<dbReference type="AlphaFoldDB" id="A0A6M1U624"/>
<proteinExistence type="predicted"/>
<dbReference type="GO" id="GO:0019634">
    <property type="term" value="P:organic phosphonate metabolic process"/>
    <property type="evidence" value="ECO:0007669"/>
    <property type="project" value="InterPro"/>
</dbReference>
<dbReference type="Pfam" id="PF05845">
    <property type="entry name" value="PhnH"/>
    <property type="match status" value="1"/>
</dbReference>
<dbReference type="InterPro" id="IPR008772">
    <property type="entry name" value="Phosphonate_metab_PhnH"/>
</dbReference>
<reference evidence="1 2" key="1">
    <citation type="submission" date="2020-02" db="EMBL/GenBank/DDBJ databases">
        <title>Rhodobacter translucens sp. nov., a novel bacterium isolated from activated sludge.</title>
        <authorList>
            <person name="Liu J."/>
        </authorList>
    </citation>
    <scope>NUCLEOTIDE SEQUENCE [LARGE SCALE GENOMIC DNA]</scope>
    <source>
        <strain evidence="1 2">HX-7-19</strain>
    </source>
</reference>
<dbReference type="EMBL" id="JAALFE010000011">
    <property type="protein sequence ID" value="NGQ91735.1"/>
    <property type="molecule type" value="Genomic_DNA"/>
</dbReference>
<dbReference type="Gene3D" id="3.40.50.11310">
    <property type="entry name" value="Bacterial phosphonate metabolism protein PhnH"/>
    <property type="match status" value="1"/>
</dbReference>
<protein>
    <submittedName>
        <fullName evidence="1">Phosphonate C-P lyase system protein PhnH</fullName>
    </submittedName>
</protein>
<keyword evidence="1" id="KW-0456">Lyase</keyword>
<gene>
    <name evidence="1" type="primary">phnH</name>
    <name evidence="1" type="ORF">G5V65_12585</name>
</gene>
<dbReference type="Proteomes" id="UP000474758">
    <property type="component" value="Unassembled WGS sequence"/>
</dbReference>
<dbReference type="RefSeq" id="WP_165050589.1">
    <property type="nucleotide sequence ID" value="NZ_JAALFE010000011.1"/>
</dbReference>
<sequence length="189" mass="19932">MTPEALAGGFARPAEEAARGFRGLLEVLARPGLILRLGGAAPPAPLGAAAGVLALVLLDRTTPVHLAGGHDCPDLRDWLAFHCGAPLVGAEEAAFAFGRWEDLHPVARFAIGTPDYPDRAATLVIDCPRLEAEGARLRGPGIRGEARLSLPEIAAFRANRARFPLGFDAFLTCGDRIAGLPRSTRVEDV</sequence>
<dbReference type="NCBIfam" id="TIGR03292">
    <property type="entry name" value="PhnH_redo"/>
    <property type="match status" value="1"/>
</dbReference>
<keyword evidence="2" id="KW-1185">Reference proteome</keyword>
<name>A0A6M1U624_9RHOB</name>
<evidence type="ECO:0000313" key="2">
    <source>
        <dbReference type="Proteomes" id="UP000474758"/>
    </source>
</evidence>
<comment type="caution">
    <text evidence="1">The sequence shown here is derived from an EMBL/GenBank/DDBJ whole genome shotgun (WGS) entry which is preliminary data.</text>
</comment>
<evidence type="ECO:0000313" key="1">
    <source>
        <dbReference type="EMBL" id="NGQ91735.1"/>
    </source>
</evidence>
<dbReference type="PIRSF" id="PIRSF020680">
    <property type="entry name" value="PhnH"/>
    <property type="match status" value="1"/>
</dbReference>